<proteinExistence type="predicted"/>
<feature type="non-terminal residue" evidence="1">
    <location>
        <position position="179"/>
    </location>
</feature>
<dbReference type="AlphaFoldDB" id="A0ABD1D1L5"/>
<name>A0ABD1D1L5_CULPP</name>
<dbReference type="Proteomes" id="UP001562425">
    <property type="component" value="Unassembled WGS sequence"/>
</dbReference>
<keyword evidence="2" id="KW-1185">Reference proteome</keyword>
<protein>
    <submittedName>
        <fullName evidence="1">Uncharacterized protein</fullName>
    </submittedName>
</protein>
<gene>
    <name evidence="1" type="ORF">pipiens_012614</name>
</gene>
<reference evidence="1 2" key="1">
    <citation type="submission" date="2024-05" db="EMBL/GenBank/DDBJ databases">
        <title>Culex pipiens pipiens assembly and annotation.</title>
        <authorList>
            <person name="Alout H."/>
            <person name="Durand T."/>
        </authorList>
    </citation>
    <scope>NUCLEOTIDE SEQUENCE [LARGE SCALE GENOMIC DNA]</scope>
    <source>
        <strain evidence="1">HA-2024</strain>
        <tissue evidence="1">Whole body</tissue>
    </source>
</reference>
<evidence type="ECO:0000313" key="2">
    <source>
        <dbReference type="Proteomes" id="UP001562425"/>
    </source>
</evidence>
<evidence type="ECO:0000313" key="1">
    <source>
        <dbReference type="EMBL" id="KAL1388335.1"/>
    </source>
</evidence>
<organism evidence="1 2">
    <name type="scientific">Culex pipiens pipiens</name>
    <name type="common">Northern house mosquito</name>
    <dbReference type="NCBI Taxonomy" id="38569"/>
    <lineage>
        <taxon>Eukaryota</taxon>
        <taxon>Metazoa</taxon>
        <taxon>Ecdysozoa</taxon>
        <taxon>Arthropoda</taxon>
        <taxon>Hexapoda</taxon>
        <taxon>Insecta</taxon>
        <taxon>Pterygota</taxon>
        <taxon>Neoptera</taxon>
        <taxon>Endopterygota</taxon>
        <taxon>Diptera</taxon>
        <taxon>Nematocera</taxon>
        <taxon>Culicoidea</taxon>
        <taxon>Culicidae</taxon>
        <taxon>Culicinae</taxon>
        <taxon>Culicini</taxon>
        <taxon>Culex</taxon>
        <taxon>Culex</taxon>
    </lineage>
</organism>
<dbReference type="EMBL" id="JBEHCU010008074">
    <property type="protein sequence ID" value="KAL1388335.1"/>
    <property type="molecule type" value="Genomic_DNA"/>
</dbReference>
<sequence>MSVILTARPSLTRGLPLLRIVTTTQPHRSIGEAKKPVMPLPTPPPEKKWFYREVWSALRPKVDALKQETAPKQLEAKSSWVPKKLTVMRDQSSELVERYGLRERFENMFNHYCRVVIAVKEFFYQKRYREMGSIVDGGLKSLEERIKRLREERGKAPELKKGGDVVVKLHPKCQEKKQA</sequence>
<comment type="caution">
    <text evidence="1">The sequence shown here is derived from an EMBL/GenBank/DDBJ whole genome shotgun (WGS) entry which is preliminary data.</text>
</comment>
<accession>A0ABD1D1L5</accession>